<sequence>MGTSVVALKLSLSYGPLMNGTLALWYESNDAVPQPGGAAPPSAPDMAEPTLPDGGGSSVICGATVSLPGTAECRPATTQPRLRLHINLWRDLDKKFNFLDVGLLLTDVEKIDRIYLYLPTHINAKDVFDLSGALKDVETLNAVFNEVSALVRDKDRYFVVAAKPEKLRAIYKINVAQDISIDPVNVPGKSNGTIIALNNCLCTDIVEADKLHKEHYVRIRIFLEGPAQNLFSTEDRAASVGLALTQDILETTEFRLNERRSFPPDVLQRTADGQFFLESVHYFLIRSRDYQLSSQHQNFRKVRRLEDEIWSSYLSVGKPAPRTHNRSADGMTIYQWRELAGGEKSIDDFIAYASFRTGKPRIWTYFIAILAIGGIGSAILNVVLSGLARSFRAAGFDQPSPGYANLYAGLLLTVFALAPMAVAGISRAWKRRQMREPQPFQPR</sequence>
<protein>
    <submittedName>
        <fullName evidence="2">Uncharacterized protein</fullName>
    </submittedName>
</protein>
<dbReference type="STRING" id="414703.SAMN04488125_12517"/>
<name>A0A1I4KN83_9HYPH</name>
<dbReference type="AlphaFoldDB" id="A0A1I4KN83"/>
<feature type="transmembrane region" description="Helical" evidence="1">
    <location>
        <begin position="362"/>
        <end position="384"/>
    </location>
</feature>
<keyword evidence="1" id="KW-1133">Transmembrane helix</keyword>
<proteinExistence type="predicted"/>
<dbReference type="EMBL" id="FOSV01000025">
    <property type="protein sequence ID" value="SFL79937.1"/>
    <property type="molecule type" value="Genomic_DNA"/>
</dbReference>
<keyword evidence="1" id="KW-0472">Membrane</keyword>
<evidence type="ECO:0000313" key="3">
    <source>
        <dbReference type="Proteomes" id="UP000198804"/>
    </source>
</evidence>
<accession>A0A1I4KN83</accession>
<keyword evidence="1" id="KW-0812">Transmembrane</keyword>
<evidence type="ECO:0000313" key="2">
    <source>
        <dbReference type="EMBL" id="SFL79937.1"/>
    </source>
</evidence>
<evidence type="ECO:0000256" key="1">
    <source>
        <dbReference type="SAM" id="Phobius"/>
    </source>
</evidence>
<reference evidence="3" key="1">
    <citation type="submission" date="2016-10" db="EMBL/GenBank/DDBJ databases">
        <authorList>
            <person name="Varghese N."/>
            <person name="Submissions S."/>
        </authorList>
    </citation>
    <scope>NUCLEOTIDE SEQUENCE [LARGE SCALE GENOMIC DNA]</scope>
    <source>
        <strain evidence="3">CGMCC 1.6474</strain>
    </source>
</reference>
<gene>
    <name evidence="2" type="ORF">SAMN04488125_12517</name>
</gene>
<dbReference type="Proteomes" id="UP000198804">
    <property type="component" value="Unassembled WGS sequence"/>
</dbReference>
<organism evidence="2 3">
    <name type="scientific">Methylorubrum salsuginis</name>
    <dbReference type="NCBI Taxonomy" id="414703"/>
    <lineage>
        <taxon>Bacteria</taxon>
        <taxon>Pseudomonadati</taxon>
        <taxon>Pseudomonadota</taxon>
        <taxon>Alphaproteobacteria</taxon>
        <taxon>Hyphomicrobiales</taxon>
        <taxon>Methylobacteriaceae</taxon>
        <taxon>Methylorubrum</taxon>
    </lineage>
</organism>
<feature type="transmembrane region" description="Helical" evidence="1">
    <location>
        <begin position="404"/>
        <end position="425"/>
    </location>
</feature>
<keyword evidence="3" id="KW-1185">Reference proteome</keyword>